<sequence length="657" mass="76137">MSNLKRTISGEISNNKKIRLCQGELKEIDVGITHFINANSKGFSGQLKTLHSDFQVNEIEPNGNVVHLLDEGFEIETNKEKKAREKLEYDSKTPEEKQEIENKKQELLEEDKSELLKYINEDELTQIQQLFFNGSKFETKSTFSDKELRTNLHQLIRKAFNGRLDTTTTPEQTFKIQIAKKNSARKPKEDLNIVDENGVLNFGIGPYKPNLHFTLFKQNRDTMEVANTIAKLLKISHKFVNYAGTKDRRGVTCQRMSITKGKLTRLNALNKMNTNFRLGGFKYEENPLKLGDLKGNEFIITLRDVKLESDSNDSVEDIIRDSFESLKTKGFINYFGMQRFGSFSISSHELGKCVLKEDWKSLCDLLLSEQEICHPKTVEARKIWKETRDPKQALETLPKYFIAEYNILKTLTFEKQDETTKEFDKNSYYKAIMSVPKNLRMMYSHAYQSYIWNLVVNKRIELYGLELQEGDLVLNDTSKEIINDDSDFEEDIANDEEIKVKELTKEDIESGKYTIFDVVLPSAGFRVKYPSNPKLRHIYVDVMSKDDLDPFKMTRKNKTFALTGTYRKIVTKPENLRYEIVKYSDEEDGNKPIVRTDLELLEHKKETGETLDRIIKDDDGNKVAVILTMQLGISSYATMCLREFMKIDTSRYSQSHS</sequence>
<evidence type="ECO:0000256" key="2">
    <source>
        <dbReference type="ARBA" id="ARBA00023235"/>
    </source>
</evidence>
<keyword evidence="5" id="KW-1185">Reference proteome</keyword>
<dbReference type="PROSITE" id="PS50984">
    <property type="entry name" value="TRUD"/>
    <property type="match status" value="1"/>
</dbReference>
<organism evidence="4 5">
    <name type="scientific">Candida verbasci</name>
    <dbReference type="NCBI Taxonomy" id="1227364"/>
    <lineage>
        <taxon>Eukaryota</taxon>
        <taxon>Fungi</taxon>
        <taxon>Dikarya</taxon>
        <taxon>Ascomycota</taxon>
        <taxon>Saccharomycotina</taxon>
        <taxon>Pichiomycetes</taxon>
        <taxon>Debaryomycetaceae</taxon>
        <taxon>Candida/Lodderomyces clade</taxon>
        <taxon>Candida</taxon>
    </lineage>
</organism>
<evidence type="ECO:0000256" key="1">
    <source>
        <dbReference type="ARBA" id="ARBA00007953"/>
    </source>
</evidence>
<dbReference type="PANTHER" id="PTHR13326">
    <property type="entry name" value="TRNA PSEUDOURIDINE SYNTHASE D"/>
    <property type="match status" value="1"/>
</dbReference>
<dbReference type="GO" id="GO:0001522">
    <property type="term" value="P:pseudouridine synthesis"/>
    <property type="evidence" value="ECO:0007669"/>
    <property type="project" value="InterPro"/>
</dbReference>
<evidence type="ECO:0000259" key="3">
    <source>
        <dbReference type="PROSITE" id="PS50984"/>
    </source>
</evidence>
<protein>
    <recommendedName>
        <fullName evidence="3">TRUD domain-containing protein</fullName>
    </recommendedName>
</protein>
<dbReference type="PANTHER" id="PTHR13326:SF21">
    <property type="entry name" value="PSEUDOURIDYLATE SYNTHASE PUS7L"/>
    <property type="match status" value="1"/>
</dbReference>
<keyword evidence="2" id="KW-0413">Isomerase</keyword>
<comment type="similarity">
    <text evidence="1">Belongs to the pseudouridine synthase TruD family.</text>
</comment>
<feature type="domain" description="TRUD" evidence="3">
    <location>
        <begin position="330"/>
        <end position="572"/>
    </location>
</feature>
<evidence type="ECO:0000313" key="4">
    <source>
        <dbReference type="EMBL" id="CAI5758724.1"/>
    </source>
</evidence>
<dbReference type="NCBIfam" id="TIGR00094">
    <property type="entry name" value="tRNA_TruD_broad"/>
    <property type="match status" value="1"/>
</dbReference>
<comment type="caution">
    <text evidence="4">The sequence shown here is derived from an EMBL/GenBank/DDBJ whole genome shotgun (WGS) entry which is preliminary data.</text>
</comment>
<proteinExistence type="inferred from homology"/>
<dbReference type="PIRSF" id="PIRSF037016">
    <property type="entry name" value="Pseudouridin_synth_euk_prd"/>
    <property type="match status" value="1"/>
</dbReference>
<reference evidence="4" key="1">
    <citation type="submission" date="2022-12" db="EMBL/GenBank/DDBJ databases">
        <authorList>
            <person name="Brejova B."/>
        </authorList>
    </citation>
    <scope>NUCLEOTIDE SEQUENCE</scope>
</reference>
<accession>A0A9W4TX97</accession>
<dbReference type="Proteomes" id="UP001152885">
    <property type="component" value="Unassembled WGS sequence"/>
</dbReference>
<dbReference type="OrthoDB" id="447290at2759"/>
<dbReference type="GO" id="GO:0003723">
    <property type="term" value="F:RNA binding"/>
    <property type="evidence" value="ECO:0007669"/>
    <property type="project" value="InterPro"/>
</dbReference>
<dbReference type="InterPro" id="IPR020103">
    <property type="entry name" value="PsdUridine_synth_cat_dom_sf"/>
</dbReference>
<dbReference type="InterPro" id="IPR011760">
    <property type="entry name" value="PsdUridine_synth_TruD_insert"/>
</dbReference>
<evidence type="ECO:0000313" key="5">
    <source>
        <dbReference type="Proteomes" id="UP001152885"/>
    </source>
</evidence>
<dbReference type="Pfam" id="PF01142">
    <property type="entry name" value="TruD"/>
    <property type="match status" value="1"/>
</dbReference>
<dbReference type="Gene3D" id="3.30.2350.20">
    <property type="entry name" value="TruD, catalytic domain"/>
    <property type="match status" value="2"/>
</dbReference>
<dbReference type="CDD" id="cd02576">
    <property type="entry name" value="PseudoU_synth_ScPUS7"/>
    <property type="match status" value="1"/>
</dbReference>
<dbReference type="InterPro" id="IPR042214">
    <property type="entry name" value="TruD_catalytic"/>
</dbReference>
<gene>
    <name evidence="4" type="ORF">CANVERA_P3236</name>
</gene>
<dbReference type="AlphaFoldDB" id="A0A9W4TX97"/>
<dbReference type="EMBL" id="CANTUO010000003">
    <property type="protein sequence ID" value="CAI5758724.1"/>
    <property type="molecule type" value="Genomic_DNA"/>
</dbReference>
<dbReference type="InterPro" id="IPR001656">
    <property type="entry name" value="PsdUridine_synth_TruD"/>
</dbReference>
<name>A0A9W4TX97_9ASCO</name>
<dbReference type="GO" id="GO:0009982">
    <property type="term" value="F:pseudouridine synthase activity"/>
    <property type="evidence" value="ECO:0007669"/>
    <property type="project" value="InterPro"/>
</dbReference>
<dbReference type="GO" id="GO:0005634">
    <property type="term" value="C:nucleus"/>
    <property type="evidence" value="ECO:0007669"/>
    <property type="project" value="TreeGrafter"/>
</dbReference>
<dbReference type="SUPFAM" id="SSF55120">
    <property type="entry name" value="Pseudouridine synthase"/>
    <property type="match status" value="1"/>
</dbReference>